<protein>
    <recommendedName>
        <fullName evidence="6">Endoglucanase</fullName>
        <ecNumber evidence="6">3.2.1.4</ecNumber>
    </recommendedName>
</protein>
<evidence type="ECO:0000256" key="6">
    <source>
        <dbReference type="RuleBase" id="RU361166"/>
    </source>
</evidence>
<dbReference type="SUPFAM" id="SSF48208">
    <property type="entry name" value="Six-hairpin glycosidases"/>
    <property type="match status" value="1"/>
</dbReference>
<feature type="active site" evidence="5">
    <location>
        <position position="437"/>
    </location>
</feature>
<dbReference type="InterPro" id="IPR001956">
    <property type="entry name" value="CBM3"/>
</dbReference>
<evidence type="ECO:0000256" key="1">
    <source>
        <dbReference type="ARBA" id="ARBA00022801"/>
    </source>
</evidence>
<dbReference type="InterPro" id="IPR012291">
    <property type="entry name" value="CBM2_carb-bd_dom_sf"/>
</dbReference>
<dbReference type="SMART" id="SM01067">
    <property type="entry name" value="CBM_3"/>
    <property type="match status" value="1"/>
</dbReference>
<evidence type="ECO:0000256" key="4">
    <source>
        <dbReference type="ARBA" id="ARBA00023326"/>
    </source>
</evidence>
<keyword evidence="4 5" id="KW-0624">Polysaccharide degradation</keyword>
<dbReference type="Gene3D" id="2.60.40.10">
    <property type="entry name" value="Immunoglobulins"/>
    <property type="match status" value="1"/>
</dbReference>
<feature type="region of interest" description="Disordered" evidence="7">
    <location>
        <begin position="929"/>
        <end position="951"/>
    </location>
</feature>
<dbReference type="GO" id="GO:0016787">
    <property type="term" value="F:hydrolase activity"/>
    <property type="evidence" value="ECO:0007669"/>
    <property type="project" value="UniProtKB-KW"/>
</dbReference>
<dbReference type="Pfam" id="PF00759">
    <property type="entry name" value="Glyco_hydro_9"/>
    <property type="match status" value="1"/>
</dbReference>
<keyword evidence="6" id="KW-0136">Cellulose degradation</keyword>
<dbReference type="Pfam" id="PF00553">
    <property type="entry name" value="CBM_2"/>
    <property type="match status" value="1"/>
</dbReference>
<evidence type="ECO:0000256" key="7">
    <source>
        <dbReference type="SAM" id="MobiDB-lite"/>
    </source>
</evidence>
<feature type="compositionally biased region" description="Low complexity" evidence="7">
    <location>
        <begin position="606"/>
        <end position="615"/>
    </location>
</feature>
<evidence type="ECO:0000259" key="8">
    <source>
        <dbReference type="PROSITE" id="PS51172"/>
    </source>
</evidence>
<dbReference type="Gene3D" id="1.50.10.10">
    <property type="match status" value="1"/>
</dbReference>
<feature type="signal peptide" evidence="6">
    <location>
        <begin position="1"/>
        <end position="21"/>
    </location>
</feature>
<dbReference type="RefSeq" id="WP_130565917.1">
    <property type="nucleotide sequence ID" value="NZ_SHLY01000001.1"/>
</dbReference>
<dbReference type="Gene3D" id="2.60.40.290">
    <property type="match status" value="1"/>
</dbReference>
<evidence type="ECO:0000256" key="3">
    <source>
        <dbReference type="ARBA" id="ARBA00023295"/>
    </source>
</evidence>
<dbReference type="Gene3D" id="2.60.40.3440">
    <property type="match status" value="1"/>
</dbReference>
<dbReference type="InterPro" id="IPR013783">
    <property type="entry name" value="Ig-like_fold"/>
</dbReference>
<gene>
    <name evidence="10" type="ORF">EXY25_04930</name>
</gene>
<feature type="domain" description="CBM3" evidence="8">
    <location>
        <begin position="481"/>
        <end position="641"/>
    </location>
</feature>
<name>A0ABY1WV09_9GAMM</name>
<evidence type="ECO:0000256" key="5">
    <source>
        <dbReference type="PROSITE-ProRule" id="PRU10060"/>
    </source>
</evidence>
<dbReference type="PROSITE" id="PS51172">
    <property type="entry name" value="CBM3"/>
    <property type="match status" value="1"/>
</dbReference>
<keyword evidence="1 5" id="KW-0378">Hydrolase</keyword>
<dbReference type="InterPro" id="IPR001919">
    <property type="entry name" value="CBD2"/>
</dbReference>
<dbReference type="SMART" id="SM00637">
    <property type="entry name" value="CBD_II"/>
    <property type="match status" value="1"/>
</dbReference>
<feature type="region of interest" description="Disordered" evidence="7">
    <location>
        <begin position="598"/>
        <end position="617"/>
    </location>
</feature>
<dbReference type="PANTHER" id="PTHR22298">
    <property type="entry name" value="ENDO-1,4-BETA-GLUCANASE"/>
    <property type="match status" value="1"/>
</dbReference>
<feature type="domain" description="CBM2" evidence="9">
    <location>
        <begin position="845"/>
        <end position="951"/>
    </location>
</feature>
<keyword evidence="11" id="KW-1185">Reference proteome</keyword>
<sequence length="951" mass="104001">MKLSKLFLATLAFSQIPMAVAHNYGEALQKSIYFYEAQQSGAIPSWNRNEWRGDSAMQDGQDNNVDLTGGWYDAGDHVKFGFPMAATATMLAWGVVDYRDAYEQTGQLTHIENNLRFVADYFVKAHAAPNVLYGQVGKGSVDHSWWGAAEVMRMQRPSYKVDAQNPGSDLAGETAAALAAISIVFKQTDPTYAATLLTHAKQLYSFADKYRGKYSDSITDAKAFYNSWSGYQDELVWGALWLYRATGDSEFLVKAKDEYKHLGTESQTNTKSYKWGQAWDDKAYGSYVLMASLTDESEYQADAERWLDYWTVGYKGSKVRYTPGGMAFLDTWGAARYTANTSFAALVYSDYLKSRDLKKDKADIYYNFAKGQLDYILGDNPLNISYQIGYGNYYPTKPHHRTAHGTWNDSSSQPVENRHLLVGALVGGPGLDDSWTDDRGDYVKNEVATDYNAGFTSALARLWLDEGGTPIPASQFPVAEVRDTELFVEAKVNSEGPRYIELSTKVHNHTAWPARTTSNLKFRYWVDLTEVYDAGYTANDVSVSTAYSQGSGISGLHAWGDKADNLYYAEVSLEGVDVYPGGQSASKKEVQFRLSLPTNTNRSDWDNSNDPSWDNYGSGTKNAPKIALYDGDTLVWGEEPSASCGDSTGINCAPVAKGAQLVTAYETPVQAMLMGSDSDGSIAKYQVAMQPQQGVVSIDGDIAQYTPDDGFFGDDKFSFTVVDNDGAVSSAADVTVQVAAPIIPAVAITSPADGDEVKAGESIDVRINLKNAHGANLYVDGILIDSRVGNGSIKIQIPDQATQIEITVVSTDEQGEELAAQDSVRLTVIEEADPVDPVDPVDPIDPVQPGDISCQIGSVDQWHSGFVLNNISITNNGNEAIDGWKVKLLFNESVAFVNGWNGVMEMTSNGRVLHVSHMSYNSKIQPGQSTSFGLQGEHGGNFTAPDCQLDK</sequence>
<dbReference type="InterPro" id="IPR036966">
    <property type="entry name" value="CBM3_sf"/>
</dbReference>
<comment type="caution">
    <text evidence="10">The sequence shown here is derived from an EMBL/GenBank/DDBJ whole genome shotgun (WGS) entry which is preliminary data.</text>
</comment>
<reference evidence="11" key="1">
    <citation type="submission" date="2019-02" db="EMBL/GenBank/DDBJ databases">
        <title>Draft genome sequence of Muricauda sp. 176CP4-71.</title>
        <authorList>
            <person name="Park J.-S."/>
        </authorList>
    </citation>
    <scope>NUCLEOTIDE SEQUENCE [LARGE SCALE GENOMIC DNA]</scope>
    <source>
        <strain evidence="11">176GS2-150</strain>
    </source>
</reference>
<dbReference type="InterPro" id="IPR012341">
    <property type="entry name" value="6hp_glycosidase-like_sf"/>
</dbReference>
<dbReference type="EC" id="3.2.1.4" evidence="6"/>
<dbReference type="InterPro" id="IPR001701">
    <property type="entry name" value="Glyco_hydro_9"/>
</dbReference>
<evidence type="ECO:0000259" key="9">
    <source>
        <dbReference type="PROSITE" id="PS51173"/>
    </source>
</evidence>
<dbReference type="Gene3D" id="2.60.40.710">
    <property type="entry name" value="Endoglucanase-like"/>
    <property type="match status" value="1"/>
</dbReference>
<dbReference type="SUPFAM" id="SSF49384">
    <property type="entry name" value="Carbohydrate-binding domain"/>
    <property type="match status" value="2"/>
</dbReference>
<keyword evidence="3 5" id="KW-0326">Glycosidase</keyword>
<accession>A0ABY1WV09</accession>
<comment type="catalytic activity">
    <reaction evidence="6">
        <text>Endohydrolysis of (1-&gt;4)-beta-D-glucosidic linkages in cellulose, lichenin and cereal beta-D-glucans.</text>
        <dbReference type="EC" id="3.2.1.4"/>
    </reaction>
</comment>
<dbReference type="InterPro" id="IPR008965">
    <property type="entry name" value="CBM2/CBM3_carb-bd_dom_sf"/>
</dbReference>
<feature type="active site" evidence="5">
    <location>
        <position position="446"/>
    </location>
</feature>
<dbReference type="InterPro" id="IPR008928">
    <property type="entry name" value="6-hairpin_glycosidase_sf"/>
</dbReference>
<proteinExistence type="inferred from homology"/>
<evidence type="ECO:0000313" key="10">
    <source>
        <dbReference type="EMBL" id="TAA48568.1"/>
    </source>
</evidence>
<dbReference type="InterPro" id="IPR033126">
    <property type="entry name" value="Glyco_hydro_9_Asp/Glu_AS"/>
</dbReference>
<dbReference type="EMBL" id="SHLY01000001">
    <property type="protein sequence ID" value="TAA48568.1"/>
    <property type="molecule type" value="Genomic_DNA"/>
</dbReference>
<evidence type="ECO:0000313" key="11">
    <source>
        <dbReference type="Proteomes" id="UP000292544"/>
    </source>
</evidence>
<dbReference type="Pfam" id="PF17963">
    <property type="entry name" value="Big_9"/>
    <property type="match status" value="1"/>
</dbReference>
<feature type="chain" id="PRO_5044996160" description="Endoglucanase" evidence="6">
    <location>
        <begin position="22"/>
        <end position="951"/>
    </location>
</feature>
<keyword evidence="6" id="KW-0732">Signal</keyword>
<organism evidence="10 11">
    <name type="scientific">Corallincola spongiicola</name>
    <dbReference type="NCBI Taxonomy" id="2520508"/>
    <lineage>
        <taxon>Bacteria</taxon>
        <taxon>Pseudomonadati</taxon>
        <taxon>Pseudomonadota</taxon>
        <taxon>Gammaproteobacteria</taxon>
        <taxon>Alteromonadales</taxon>
        <taxon>Psychromonadaceae</taxon>
        <taxon>Corallincola</taxon>
    </lineage>
</organism>
<dbReference type="PROSITE" id="PS51173">
    <property type="entry name" value="CBM2"/>
    <property type="match status" value="1"/>
</dbReference>
<comment type="similarity">
    <text evidence="5 6">Belongs to the glycosyl hydrolase 9 (cellulase E) family.</text>
</comment>
<dbReference type="PROSITE" id="PS00698">
    <property type="entry name" value="GH9_3"/>
    <property type="match status" value="1"/>
</dbReference>
<keyword evidence="2 5" id="KW-0119">Carbohydrate metabolism</keyword>
<evidence type="ECO:0000256" key="2">
    <source>
        <dbReference type="ARBA" id="ARBA00023277"/>
    </source>
</evidence>
<dbReference type="Pfam" id="PF00942">
    <property type="entry name" value="CBM_3"/>
    <property type="match status" value="1"/>
</dbReference>
<dbReference type="Proteomes" id="UP000292544">
    <property type="component" value="Unassembled WGS sequence"/>
</dbReference>